<dbReference type="EMBL" id="JBHSFZ010000008">
    <property type="protein sequence ID" value="MFC4593945.1"/>
    <property type="molecule type" value="Genomic_DNA"/>
</dbReference>
<dbReference type="RefSeq" id="WP_380803430.1">
    <property type="nucleotide sequence ID" value="NZ_JBHSFZ010000008.1"/>
</dbReference>
<protein>
    <recommendedName>
        <fullName evidence="4">Curlin</fullName>
    </recommendedName>
</protein>
<keyword evidence="3" id="KW-1185">Reference proteome</keyword>
<dbReference type="Proteomes" id="UP001595957">
    <property type="component" value="Unassembled WGS sequence"/>
</dbReference>
<evidence type="ECO:0000313" key="2">
    <source>
        <dbReference type="EMBL" id="MFC4593945.1"/>
    </source>
</evidence>
<organism evidence="2 3">
    <name type="scientific">Sphingobium tyrosinilyticum</name>
    <dbReference type="NCBI Taxonomy" id="2715436"/>
    <lineage>
        <taxon>Bacteria</taxon>
        <taxon>Pseudomonadati</taxon>
        <taxon>Pseudomonadota</taxon>
        <taxon>Alphaproteobacteria</taxon>
        <taxon>Sphingomonadales</taxon>
        <taxon>Sphingomonadaceae</taxon>
        <taxon>Sphingobium</taxon>
    </lineage>
</organism>
<gene>
    <name evidence="2" type="ORF">ACFO3E_07030</name>
</gene>
<name>A0ABV9EZP7_9SPHN</name>
<evidence type="ECO:0000256" key="1">
    <source>
        <dbReference type="SAM" id="SignalP"/>
    </source>
</evidence>
<comment type="caution">
    <text evidence="2">The sequence shown here is derived from an EMBL/GenBank/DDBJ whole genome shotgun (WGS) entry which is preliminary data.</text>
</comment>
<sequence length="229" mass="23581">MTQKTFIGKKSLAAWGAMAAIAASSTAFAAQSDVLIEQIGQGAVWAAPIRQIVSASAGSAFVAQAQPQKGMAPSTFQANPGGYSLAQAASTEQLSQELSSTGAPVELALLGFGLDLGRYSRSGTGSSVSEDASGNVWQQNWSGDDNRQFASQEGTSNRAIQQQNGTANVSILFQRGNGNVGEILQFSDQGVATVLQNGDRNMASIMQGTAGSFATVSQSGIANIVAIRQ</sequence>
<keyword evidence="1" id="KW-0732">Signal</keyword>
<accession>A0ABV9EZP7</accession>
<evidence type="ECO:0000313" key="3">
    <source>
        <dbReference type="Proteomes" id="UP001595957"/>
    </source>
</evidence>
<proteinExistence type="predicted"/>
<reference evidence="3" key="1">
    <citation type="journal article" date="2019" name="Int. J. Syst. Evol. Microbiol.">
        <title>The Global Catalogue of Microorganisms (GCM) 10K type strain sequencing project: providing services to taxonomists for standard genome sequencing and annotation.</title>
        <authorList>
            <consortium name="The Broad Institute Genomics Platform"/>
            <consortium name="The Broad Institute Genome Sequencing Center for Infectious Disease"/>
            <person name="Wu L."/>
            <person name="Ma J."/>
        </authorList>
    </citation>
    <scope>NUCLEOTIDE SEQUENCE [LARGE SCALE GENOMIC DNA]</scope>
    <source>
        <strain evidence="3">NBRC 103632</strain>
    </source>
</reference>
<feature type="signal peptide" evidence="1">
    <location>
        <begin position="1"/>
        <end position="29"/>
    </location>
</feature>
<evidence type="ECO:0008006" key="4">
    <source>
        <dbReference type="Google" id="ProtNLM"/>
    </source>
</evidence>
<feature type="chain" id="PRO_5045809868" description="Curlin" evidence="1">
    <location>
        <begin position="30"/>
        <end position="229"/>
    </location>
</feature>